<evidence type="ECO:0000259" key="1">
    <source>
        <dbReference type="Pfam" id="PF13480"/>
    </source>
</evidence>
<dbReference type="InterPro" id="IPR038740">
    <property type="entry name" value="BioF2-like_GNAT_dom"/>
</dbReference>
<name>A0A2U3QDK5_9BACT</name>
<sequence length="379" mass="43667">MLTIEEITKLEDFMKLAPEWNLLLKESDSDNIFLTWEWVSNWWNVYGEGKKLRVMAVRDDTKGLVAIAPLYGTERRVMKGVAVREIRFIGTGGDVSPDYLDVIIKRGMEEEVIEALVRHLCADRKWDVASLTDIRADSPNLELLKNLASGSGLLVRTKPCAVCPYIKLPPFWEEYLGGLSANMRYNVKRRMRNLEKAFAARYFLWQDTETLTSAMELLAALHSRRWEEKGTSRSFSTPQYNAFHQAVALDFARKGWLNLSCLELDGEIVGMFYDYRYGNKIYYYQAGFDPEFSRYSPGLALRAYVIRDAIEEGFEEVDLLKGAYDFKYLWTHNDRSTTTLAVGRGTLAGRLHFLEAFEKPRMKAAIKETLPESLLRLVR</sequence>
<dbReference type="EMBL" id="OUUY01000001">
    <property type="protein sequence ID" value="SPP99508.1"/>
    <property type="molecule type" value="Genomic_DNA"/>
</dbReference>
<evidence type="ECO:0000313" key="3">
    <source>
        <dbReference type="Proteomes" id="UP000245125"/>
    </source>
</evidence>
<proteinExistence type="predicted"/>
<feature type="domain" description="BioF2-like acetyltransferase" evidence="1">
    <location>
        <begin position="182"/>
        <end position="327"/>
    </location>
</feature>
<dbReference type="InterPro" id="IPR016181">
    <property type="entry name" value="Acyl_CoA_acyltransferase"/>
</dbReference>
<dbReference type="Pfam" id="PF13480">
    <property type="entry name" value="Acetyltransf_6"/>
    <property type="match status" value="1"/>
</dbReference>
<dbReference type="OrthoDB" id="9795712at2"/>
<gene>
    <name evidence="2" type="ORF">NBG4_10042</name>
</gene>
<organism evidence="2 3">
    <name type="scientific">Candidatus Sulfobium mesophilum</name>
    <dbReference type="NCBI Taxonomy" id="2016548"/>
    <lineage>
        <taxon>Bacteria</taxon>
        <taxon>Pseudomonadati</taxon>
        <taxon>Nitrospirota</taxon>
        <taxon>Nitrospiria</taxon>
        <taxon>Nitrospirales</taxon>
        <taxon>Nitrospiraceae</taxon>
        <taxon>Candidatus Sulfobium</taxon>
    </lineage>
</organism>
<dbReference type="SUPFAM" id="SSF55729">
    <property type="entry name" value="Acyl-CoA N-acyltransferases (Nat)"/>
    <property type="match status" value="1"/>
</dbReference>
<evidence type="ECO:0000313" key="2">
    <source>
        <dbReference type="EMBL" id="SPP99508.1"/>
    </source>
</evidence>
<accession>A0A2U3QDK5</accession>
<protein>
    <recommendedName>
        <fullName evidence="1">BioF2-like acetyltransferase domain-containing protein</fullName>
    </recommendedName>
</protein>
<keyword evidence="3" id="KW-1185">Reference proteome</keyword>
<dbReference type="Proteomes" id="UP000245125">
    <property type="component" value="Unassembled WGS sequence"/>
</dbReference>
<reference evidence="3" key="1">
    <citation type="submission" date="2018-03" db="EMBL/GenBank/DDBJ databases">
        <authorList>
            <person name="Zecchin S."/>
        </authorList>
    </citation>
    <scope>NUCLEOTIDE SEQUENCE [LARGE SCALE GENOMIC DNA]</scope>
</reference>
<dbReference type="Gene3D" id="3.40.630.30">
    <property type="match status" value="1"/>
</dbReference>
<dbReference type="AlphaFoldDB" id="A0A2U3QDK5"/>